<dbReference type="InterPro" id="IPR000415">
    <property type="entry name" value="Nitroreductase-like"/>
</dbReference>
<organism evidence="4 5">
    <name type="scientific">Solibaculum intestinale</name>
    <dbReference type="NCBI Taxonomy" id="3133165"/>
    <lineage>
        <taxon>Bacteria</taxon>
        <taxon>Bacillati</taxon>
        <taxon>Bacillota</taxon>
        <taxon>Clostridia</taxon>
        <taxon>Eubacteriales</taxon>
        <taxon>Oscillospiraceae</taxon>
        <taxon>Solibaculum</taxon>
    </lineage>
</organism>
<dbReference type="Gene3D" id="3.40.109.10">
    <property type="entry name" value="NADH Oxidase"/>
    <property type="match status" value="1"/>
</dbReference>
<evidence type="ECO:0000313" key="4">
    <source>
        <dbReference type="EMBL" id="MEQ2441250.1"/>
    </source>
</evidence>
<dbReference type="RefSeq" id="WP_349220224.1">
    <property type="nucleotide sequence ID" value="NZ_JBBMFD010000020.1"/>
</dbReference>
<protein>
    <submittedName>
        <fullName evidence="4">Nitroreductase family protein</fullName>
    </submittedName>
</protein>
<evidence type="ECO:0000256" key="1">
    <source>
        <dbReference type="ARBA" id="ARBA00007118"/>
    </source>
</evidence>
<dbReference type="SUPFAM" id="SSF55469">
    <property type="entry name" value="FMN-dependent nitroreductase-like"/>
    <property type="match status" value="1"/>
</dbReference>
<keyword evidence="2" id="KW-0560">Oxidoreductase</keyword>
<accession>A0ABV1E1S0</accession>
<sequence>MTSFFDLIEKRESCRNFASAPVEKEKLEMCVKAARLSPSACNSQPWSFVVVESPDLSPKVAACLQEMGMNKFASNCPAFVVVVEEKAKLSERVLQKFKSQDFAAIDLGLTTAHLCLAATEQGLSTCILGWLNEAKLKELLGIPASKRVRLVIAVGYAAADTLRPKQRKPLEDLVRYEYGE</sequence>
<dbReference type="PANTHER" id="PTHR43673:SF10">
    <property type="entry name" value="NADH DEHYDROGENASE_NAD(P)H NITROREDUCTASE XCC3605-RELATED"/>
    <property type="match status" value="1"/>
</dbReference>
<comment type="similarity">
    <text evidence="1">Belongs to the nitroreductase family.</text>
</comment>
<dbReference type="Pfam" id="PF00881">
    <property type="entry name" value="Nitroreductase"/>
    <property type="match status" value="1"/>
</dbReference>
<keyword evidence="5" id="KW-1185">Reference proteome</keyword>
<dbReference type="InterPro" id="IPR029479">
    <property type="entry name" value="Nitroreductase"/>
</dbReference>
<proteinExistence type="inferred from homology"/>
<evidence type="ECO:0000259" key="3">
    <source>
        <dbReference type="Pfam" id="PF00881"/>
    </source>
</evidence>
<dbReference type="Proteomes" id="UP001489509">
    <property type="component" value="Unassembled WGS sequence"/>
</dbReference>
<feature type="domain" description="Nitroreductase" evidence="3">
    <location>
        <begin position="8"/>
        <end position="156"/>
    </location>
</feature>
<comment type="caution">
    <text evidence="4">The sequence shown here is derived from an EMBL/GenBank/DDBJ whole genome shotgun (WGS) entry which is preliminary data.</text>
</comment>
<name>A0ABV1E1S0_9FIRM</name>
<gene>
    <name evidence="4" type="ORF">WMO26_10475</name>
</gene>
<dbReference type="EMBL" id="JBBMFD010000020">
    <property type="protein sequence ID" value="MEQ2441250.1"/>
    <property type="molecule type" value="Genomic_DNA"/>
</dbReference>
<dbReference type="PANTHER" id="PTHR43673">
    <property type="entry name" value="NAD(P)H NITROREDUCTASE YDGI-RELATED"/>
    <property type="match status" value="1"/>
</dbReference>
<evidence type="ECO:0000256" key="2">
    <source>
        <dbReference type="ARBA" id="ARBA00023002"/>
    </source>
</evidence>
<reference evidence="4 5" key="1">
    <citation type="submission" date="2024-03" db="EMBL/GenBank/DDBJ databases">
        <title>Human intestinal bacterial collection.</title>
        <authorList>
            <person name="Pauvert C."/>
            <person name="Hitch T.C.A."/>
            <person name="Clavel T."/>
        </authorList>
    </citation>
    <scope>NUCLEOTIDE SEQUENCE [LARGE SCALE GENOMIC DNA]</scope>
    <source>
        <strain evidence="4 5">CLA-JM-H44</strain>
    </source>
</reference>
<evidence type="ECO:0000313" key="5">
    <source>
        <dbReference type="Proteomes" id="UP001489509"/>
    </source>
</evidence>